<feature type="domain" description="Ribbon-helix-helix protein CopG" evidence="1">
    <location>
        <begin position="15"/>
        <end position="51"/>
    </location>
</feature>
<proteinExistence type="predicted"/>
<gene>
    <name evidence="2" type="ORF">Mic7113_2073</name>
</gene>
<dbReference type="InterPro" id="IPR013321">
    <property type="entry name" value="Arc_rbn_hlx_hlx"/>
</dbReference>
<reference evidence="2 3" key="1">
    <citation type="submission" date="2012-06" db="EMBL/GenBank/DDBJ databases">
        <title>Finished chromosome of genome of Microcoleus sp. PCC 7113.</title>
        <authorList>
            <consortium name="US DOE Joint Genome Institute"/>
            <person name="Gugger M."/>
            <person name="Coursin T."/>
            <person name="Rippka R."/>
            <person name="Tandeau De Marsac N."/>
            <person name="Huntemann M."/>
            <person name="Wei C.-L."/>
            <person name="Han J."/>
            <person name="Detter J.C."/>
            <person name="Han C."/>
            <person name="Tapia R."/>
            <person name="Chen A."/>
            <person name="Kyrpides N."/>
            <person name="Mavromatis K."/>
            <person name="Markowitz V."/>
            <person name="Szeto E."/>
            <person name="Ivanova N."/>
            <person name="Pagani I."/>
            <person name="Pati A."/>
            <person name="Goodwin L."/>
            <person name="Nordberg H.P."/>
            <person name="Cantor M.N."/>
            <person name="Hua S.X."/>
            <person name="Woyke T."/>
            <person name="Kerfeld C.A."/>
        </authorList>
    </citation>
    <scope>NUCLEOTIDE SEQUENCE [LARGE SCALE GENOMIC DNA]</scope>
    <source>
        <strain evidence="2 3">PCC 7113</strain>
    </source>
</reference>
<dbReference type="HOGENOM" id="CLU_197526_0_0_3"/>
<dbReference type="Gene3D" id="1.10.1220.10">
    <property type="entry name" value="Met repressor-like"/>
    <property type="match status" value="1"/>
</dbReference>
<evidence type="ECO:0000313" key="2">
    <source>
        <dbReference type="EMBL" id="AFZ17890.1"/>
    </source>
</evidence>
<accession>K9WBX5</accession>
<dbReference type="InterPro" id="IPR002145">
    <property type="entry name" value="CopG"/>
</dbReference>
<dbReference type="Pfam" id="PF01402">
    <property type="entry name" value="RHH_1"/>
    <property type="match status" value="1"/>
</dbReference>
<sequence length="77" mass="8738">MLDFVDIQRGLAVASITVEIPDAQLQKLQQLAQENGISLEDLLRASIEDWLSYPKSEFVQASSYVLKKNAQLYRRLA</sequence>
<dbReference type="GO" id="GO:0006355">
    <property type="term" value="P:regulation of DNA-templated transcription"/>
    <property type="evidence" value="ECO:0007669"/>
    <property type="project" value="InterPro"/>
</dbReference>
<keyword evidence="3" id="KW-1185">Reference proteome</keyword>
<dbReference type="eggNOG" id="ENOG5033680">
    <property type="taxonomic scope" value="Bacteria"/>
</dbReference>
<dbReference type="Proteomes" id="UP000010471">
    <property type="component" value="Chromosome"/>
</dbReference>
<dbReference type="AlphaFoldDB" id="K9WBX5"/>
<dbReference type="STRING" id="1173027.Mic7113_2073"/>
<evidence type="ECO:0000259" key="1">
    <source>
        <dbReference type="Pfam" id="PF01402"/>
    </source>
</evidence>
<dbReference type="KEGG" id="mic:Mic7113_2073"/>
<dbReference type="EMBL" id="CP003630">
    <property type="protein sequence ID" value="AFZ17890.1"/>
    <property type="molecule type" value="Genomic_DNA"/>
</dbReference>
<evidence type="ECO:0000313" key="3">
    <source>
        <dbReference type="Proteomes" id="UP000010471"/>
    </source>
</evidence>
<dbReference type="PATRIC" id="fig|1173027.3.peg.2268"/>
<dbReference type="InterPro" id="IPR010985">
    <property type="entry name" value="Ribbon_hlx_hlx"/>
</dbReference>
<dbReference type="SUPFAM" id="SSF47598">
    <property type="entry name" value="Ribbon-helix-helix"/>
    <property type="match status" value="1"/>
</dbReference>
<protein>
    <submittedName>
        <fullName evidence="2">Ribbon-helix-helix protein, copG family</fullName>
    </submittedName>
</protein>
<name>K9WBX5_9CYAN</name>
<organism evidence="2 3">
    <name type="scientific">Allocoleopsis franciscana PCC 7113</name>
    <dbReference type="NCBI Taxonomy" id="1173027"/>
    <lineage>
        <taxon>Bacteria</taxon>
        <taxon>Bacillati</taxon>
        <taxon>Cyanobacteriota</taxon>
        <taxon>Cyanophyceae</taxon>
        <taxon>Coleofasciculales</taxon>
        <taxon>Coleofasciculaceae</taxon>
        <taxon>Allocoleopsis</taxon>
        <taxon>Allocoleopsis franciscana</taxon>
    </lineage>
</organism>